<evidence type="ECO:0000256" key="5">
    <source>
        <dbReference type="ARBA" id="ARBA00022741"/>
    </source>
</evidence>
<evidence type="ECO:0000259" key="11">
    <source>
        <dbReference type="Pfam" id="PF02518"/>
    </source>
</evidence>
<feature type="region of interest" description="Disordered" evidence="9">
    <location>
        <begin position="403"/>
        <end position="427"/>
    </location>
</feature>
<keyword evidence="4" id="KW-0808">Transferase</keyword>
<evidence type="ECO:0000256" key="8">
    <source>
        <dbReference type="ARBA" id="ARBA00023012"/>
    </source>
</evidence>
<evidence type="ECO:0000256" key="2">
    <source>
        <dbReference type="ARBA" id="ARBA00012438"/>
    </source>
</evidence>
<evidence type="ECO:0000256" key="4">
    <source>
        <dbReference type="ARBA" id="ARBA00022679"/>
    </source>
</evidence>
<proteinExistence type="predicted"/>
<dbReference type="InterPro" id="IPR036890">
    <property type="entry name" value="HATPase_C_sf"/>
</dbReference>
<evidence type="ECO:0000259" key="12">
    <source>
        <dbReference type="Pfam" id="PF07730"/>
    </source>
</evidence>
<keyword evidence="10" id="KW-1133">Transmembrane helix</keyword>
<comment type="catalytic activity">
    <reaction evidence="1">
        <text>ATP + protein L-histidine = ADP + protein N-phospho-L-histidine.</text>
        <dbReference type="EC" id="2.7.13.3"/>
    </reaction>
</comment>
<protein>
    <recommendedName>
        <fullName evidence="2">histidine kinase</fullName>
        <ecNumber evidence="2">2.7.13.3</ecNumber>
    </recommendedName>
</protein>
<name>A0A1H1L9B6_9ACTN</name>
<dbReference type="Pfam" id="PF02518">
    <property type="entry name" value="HATPase_c"/>
    <property type="match status" value="1"/>
</dbReference>
<organism evidence="13 14">
    <name type="scientific">Friedmanniella luteola</name>
    <dbReference type="NCBI Taxonomy" id="546871"/>
    <lineage>
        <taxon>Bacteria</taxon>
        <taxon>Bacillati</taxon>
        <taxon>Actinomycetota</taxon>
        <taxon>Actinomycetes</taxon>
        <taxon>Propionibacteriales</taxon>
        <taxon>Nocardioidaceae</taxon>
        <taxon>Friedmanniella</taxon>
    </lineage>
</organism>
<feature type="transmembrane region" description="Helical" evidence="10">
    <location>
        <begin position="86"/>
        <end position="116"/>
    </location>
</feature>
<evidence type="ECO:0000313" key="13">
    <source>
        <dbReference type="EMBL" id="SDR71083.1"/>
    </source>
</evidence>
<dbReference type="PANTHER" id="PTHR24421:SF10">
    <property type="entry name" value="NITRATE_NITRITE SENSOR PROTEIN NARQ"/>
    <property type="match status" value="1"/>
</dbReference>
<feature type="compositionally biased region" description="Basic and acidic residues" evidence="9">
    <location>
        <begin position="403"/>
        <end position="413"/>
    </location>
</feature>
<feature type="transmembrane region" description="Helical" evidence="10">
    <location>
        <begin position="156"/>
        <end position="177"/>
    </location>
</feature>
<dbReference type="AlphaFoldDB" id="A0A1H1L9B6"/>
<dbReference type="PANTHER" id="PTHR24421">
    <property type="entry name" value="NITRATE/NITRITE SENSOR PROTEIN NARX-RELATED"/>
    <property type="match status" value="1"/>
</dbReference>
<dbReference type="Proteomes" id="UP000199092">
    <property type="component" value="Chromosome I"/>
</dbReference>
<dbReference type="InterPro" id="IPR050482">
    <property type="entry name" value="Sensor_HK_TwoCompSys"/>
</dbReference>
<keyword evidence="8" id="KW-0902">Two-component regulatory system</keyword>
<dbReference type="InterPro" id="IPR011712">
    <property type="entry name" value="Sig_transdc_His_kin_sub3_dim/P"/>
</dbReference>
<dbReference type="EMBL" id="LT629749">
    <property type="protein sequence ID" value="SDR71083.1"/>
    <property type="molecule type" value="Genomic_DNA"/>
</dbReference>
<evidence type="ECO:0000256" key="10">
    <source>
        <dbReference type="SAM" id="Phobius"/>
    </source>
</evidence>
<feature type="compositionally biased region" description="Pro residues" evidence="9">
    <location>
        <begin position="414"/>
        <end position="427"/>
    </location>
</feature>
<dbReference type="GO" id="GO:0046983">
    <property type="term" value="F:protein dimerization activity"/>
    <property type="evidence" value="ECO:0007669"/>
    <property type="project" value="InterPro"/>
</dbReference>
<dbReference type="Gene3D" id="1.20.5.1930">
    <property type="match status" value="1"/>
</dbReference>
<evidence type="ECO:0000256" key="1">
    <source>
        <dbReference type="ARBA" id="ARBA00000085"/>
    </source>
</evidence>
<dbReference type="InterPro" id="IPR003594">
    <property type="entry name" value="HATPase_dom"/>
</dbReference>
<keyword evidence="7" id="KW-0067">ATP-binding</keyword>
<keyword evidence="3" id="KW-0597">Phosphoprotein</keyword>
<keyword evidence="6 13" id="KW-0418">Kinase</keyword>
<dbReference type="GO" id="GO:0016020">
    <property type="term" value="C:membrane"/>
    <property type="evidence" value="ECO:0007669"/>
    <property type="project" value="InterPro"/>
</dbReference>
<keyword evidence="14" id="KW-1185">Reference proteome</keyword>
<dbReference type="EC" id="2.7.13.3" evidence="2"/>
<evidence type="ECO:0000313" key="14">
    <source>
        <dbReference type="Proteomes" id="UP000199092"/>
    </source>
</evidence>
<evidence type="ECO:0000256" key="3">
    <source>
        <dbReference type="ARBA" id="ARBA00022553"/>
    </source>
</evidence>
<feature type="domain" description="Histidine kinase/HSP90-like ATPase" evidence="11">
    <location>
        <begin position="322"/>
        <end position="409"/>
    </location>
</feature>
<dbReference type="GO" id="GO:0005524">
    <property type="term" value="F:ATP binding"/>
    <property type="evidence" value="ECO:0007669"/>
    <property type="project" value="UniProtKB-KW"/>
</dbReference>
<evidence type="ECO:0000256" key="9">
    <source>
        <dbReference type="SAM" id="MobiDB-lite"/>
    </source>
</evidence>
<sequence length="427" mass="44805">MPTLHLPRVVEDAALGLAVGFLSLTTIHLPDFDNRRDLRTGRGSDGPGDGGPGRGGGFPDTIDWLQFLATLGLVGALALRRTAPRVAYVGVLATMAMFLLAGGPYALVLLGPALAVHTLMTRYPPRQLLLLLLAVPVALSAGFWTRPYAGLDDPGLYLAVVLGTAGILLPGLIGLVLTTRRDARRRDAVAERRRHADEERLQIAREVHDVVGHSLAVINMQAGVALHLLEKRPDQLRPSLEAIRGTSKQALAELGSALATLRGDALADIPTGTVAVEPPTGSAGLAGLDNLVAALRAAGRTVYYTRPATDQLQLLPVAVQHAALRIAQEGLTNVVRHATPDAAITVSITSEDSLLVVEVLDDGRPGRSTPVEGSGIAGMRARARAVGGSVVVGPLPERGFRIRAELPAAKRPDTPTPAEPAEPAARP</sequence>
<dbReference type="Gene3D" id="3.30.565.10">
    <property type="entry name" value="Histidine kinase-like ATPase, C-terminal domain"/>
    <property type="match status" value="1"/>
</dbReference>
<dbReference type="CDD" id="cd16917">
    <property type="entry name" value="HATPase_UhpB-NarQ-NarX-like"/>
    <property type="match status" value="1"/>
</dbReference>
<dbReference type="SUPFAM" id="SSF55874">
    <property type="entry name" value="ATPase domain of HSP90 chaperone/DNA topoisomerase II/histidine kinase"/>
    <property type="match status" value="1"/>
</dbReference>
<reference evidence="13 14" key="1">
    <citation type="submission" date="2016-10" db="EMBL/GenBank/DDBJ databases">
        <authorList>
            <person name="de Groot N.N."/>
        </authorList>
    </citation>
    <scope>NUCLEOTIDE SEQUENCE [LARGE SCALE GENOMIC DNA]</scope>
    <source>
        <strain evidence="13 14">DSM 21741</strain>
    </source>
</reference>
<keyword evidence="5" id="KW-0547">Nucleotide-binding</keyword>
<keyword evidence="10" id="KW-0812">Transmembrane</keyword>
<keyword evidence="10" id="KW-0472">Membrane</keyword>
<dbReference type="GO" id="GO:0000155">
    <property type="term" value="F:phosphorelay sensor kinase activity"/>
    <property type="evidence" value="ECO:0007669"/>
    <property type="project" value="InterPro"/>
</dbReference>
<feature type="domain" description="Signal transduction histidine kinase subgroup 3 dimerisation and phosphoacceptor" evidence="12">
    <location>
        <begin position="199"/>
        <end position="265"/>
    </location>
</feature>
<dbReference type="Pfam" id="PF07730">
    <property type="entry name" value="HisKA_3"/>
    <property type="match status" value="1"/>
</dbReference>
<feature type="transmembrane region" description="Helical" evidence="10">
    <location>
        <begin position="128"/>
        <end position="144"/>
    </location>
</feature>
<gene>
    <name evidence="13" type="ORF">SAMN04488543_0156</name>
</gene>
<accession>A0A1H1L9B6</accession>
<dbReference type="STRING" id="546871.SAMN04488543_0156"/>
<evidence type="ECO:0000256" key="7">
    <source>
        <dbReference type="ARBA" id="ARBA00022840"/>
    </source>
</evidence>
<evidence type="ECO:0000256" key="6">
    <source>
        <dbReference type="ARBA" id="ARBA00022777"/>
    </source>
</evidence>